<dbReference type="CDD" id="cd01949">
    <property type="entry name" value="GGDEF"/>
    <property type="match status" value="1"/>
</dbReference>
<dbReference type="SMART" id="SM01079">
    <property type="entry name" value="CHASE"/>
    <property type="match status" value="1"/>
</dbReference>
<keyword evidence="12" id="KW-1185">Reference proteome</keyword>
<evidence type="ECO:0000259" key="7">
    <source>
        <dbReference type="PROSITE" id="PS50113"/>
    </source>
</evidence>
<dbReference type="SUPFAM" id="SSF55073">
    <property type="entry name" value="Nucleotide cyclase"/>
    <property type="match status" value="1"/>
</dbReference>
<evidence type="ECO:0000256" key="5">
    <source>
        <dbReference type="SAM" id="Phobius"/>
    </source>
</evidence>
<evidence type="ECO:0000256" key="4">
    <source>
        <dbReference type="ARBA" id="ARBA00023136"/>
    </source>
</evidence>
<dbReference type="InterPro" id="IPR000014">
    <property type="entry name" value="PAS"/>
</dbReference>
<reference evidence="11 12" key="1">
    <citation type="submission" date="2016-10" db="EMBL/GenBank/DDBJ databases">
        <authorList>
            <person name="Varghese N."/>
            <person name="Submissions S."/>
        </authorList>
    </citation>
    <scope>NUCLEOTIDE SEQUENCE [LARGE SCALE GENOMIC DNA]</scope>
    <source>
        <strain evidence="11 12">Nl1</strain>
    </source>
</reference>
<dbReference type="EMBL" id="FNKY01000001">
    <property type="protein sequence ID" value="SDQ67193.1"/>
    <property type="molecule type" value="Genomic_DNA"/>
</dbReference>
<comment type="subcellular location">
    <subcellularLocation>
        <location evidence="1">Membrane</location>
    </subcellularLocation>
</comment>
<keyword evidence="2 5" id="KW-0812">Transmembrane</keyword>
<evidence type="ECO:0000313" key="11">
    <source>
        <dbReference type="EMBL" id="SDQ67193.1"/>
    </source>
</evidence>
<dbReference type="PROSITE" id="PS50112">
    <property type="entry name" value="PAS"/>
    <property type="match status" value="3"/>
</dbReference>
<dbReference type="Pfam" id="PF03924">
    <property type="entry name" value="CHASE"/>
    <property type="match status" value="1"/>
</dbReference>
<dbReference type="InterPro" id="IPR000160">
    <property type="entry name" value="GGDEF_dom"/>
</dbReference>
<evidence type="ECO:0000256" key="3">
    <source>
        <dbReference type="ARBA" id="ARBA00022989"/>
    </source>
</evidence>
<dbReference type="PROSITE" id="PS50113">
    <property type="entry name" value="PAC"/>
    <property type="match status" value="1"/>
</dbReference>
<dbReference type="Pfam" id="PF00563">
    <property type="entry name" value="EAL"/>
    <property type="match status" value="1"/>
</dbReference>
<dbReference type="InterPro" id="IPR043128">
    <property type="entry name" value="Rev_trsase/Diguanyl_cyclase"/>
</dbReference>
<dbReference type="PROSITE" id="PS50883">
    <property type="entry name" value="EAL"/>
    <property type="match status" value="1"/>
</dbReference>
<feature type="domain" description="PAS" evidence="6">
    <location>
        <begin position="377"/>
        <end position="428"/>
    </location>
</feature>
<dbReference type="CDD" id="cd00130">
    <property type="entry name" value="PAS"/>
    <property type="match status" value="3"/>
</dbReference>
<dbReference type="Pfam" id="PF00989">
    <property type="entry name" value="PAS"/>
    <property type="match status" value="2"/>
</dbReference>
<evidence type="ECO:0000259" key="9">
    <source>
        <dbReference type="PROSITE" id="PS50883"/>
    </source>
</evidence>
<evidence type="ECO:0000259" key="6">
    <source>
        <dbReference type="PROSITE" id="PS50112"/>
    </source>
</evidence>
<dbReference type="InterPro" id="IPR035919">
    <property type="entry name" value="EAL_sf"/>
</dbReference>
<dbReference type="Pfam" id="PF00990">
    <property type="entry name" value="GGDEF"/>
    <property type="match status" value="1"/>
</dbReference>
<dbReference type="InterPro" id="IPR042240">
    <property type="entry name" value="CHASE_sf"/>
</dbReference>
<dbReference type="Proteomes" id="UP000183471">
    <property type="component" value="Unassembled WGS sequence"/>
</dbReference>
<dbReference type="SMART" id="SM00052">
    <property type="entry name" value="EAL"/>
    <property type="match status" value="1"/>
</dbReference>
<dbReference type="PROSITE" id="PS50839">
    <property type="entry name" value="CHASE"/>
    <property type="match status" value="1"/>
</dbReference>
<dbReference type="SMART" id="SM00086">
    <property type="entry name" value="PAC"/>
    <property type="match status" value="2"/>
</dbReference>
<dbReference type="InterPro" id="IPR052155">
    <property type="entry name" value="Biofilm_reg_signaling"/>
</dbReference>
<dbReference type="NCBIfam" id="TIGR00229">
    <property type="entry name" value="sensory_box"/>
    <property type="match status" value="3"/>
</dbReference>
<feature type="domain" description="GGDEF" evidence="10">
    <location>
        <begin position="783"/>
        <end position="922"/>
    </location>
</feature>
<dbReference type="PANTHER" id="PTHR44757:SF2">
    <property type="entry name" value="BIOFILM ARCHITECTURE MAINTENANCE PROTEIN MBAA"/>
    <property type="match status" value="1"/>
</dbReference>
<dbReference type="InterPro" id="IPR001610">
    <property type="entry name" value="PAC"/>
</dbReference>
<dbReference type="SUPFAM" id="SSF141868">
    <property type="entry name" value="EAL domain-like"/>
    <property type="match status" value="1"/>
</dbReference>
<accession>A0ABY0TDK8</accession>
<feature type="transmembrane region" description="Helical" evidence="5">
    <location>
        <begin position="21"/>
        <end position="42"/>
    </location>
</feature>
<feature type="domain" description="EAL" evidence="9">
    <location>
        <begin position="931"/>
        <end position="1185"/>
    </location>
</feature>
<comment type="caution">
    <text evidence="11">The sequence shown here is derived from an EMBL/GenBank/DDBJ whole genome shotgun (WGS) entry which is preliminary data.</text>
</comment>
<organism evidence="11 12">
    <name type="scientific">Nitrosospira multiformis</name>
    <dbReference type="NCBI Taxonomy" id="1231"/>
    <lineage>
        <taxon>Bacteria</taxon>
        <taxon>Pseudomonadati</taxon>
        <taxon>Pseudomonadota</taxon>
        <taxon>Betaproteobacteria</taxon>
        <taxon>Nitrosomonadales</taxon>
        <taxon>Nitrosomonadaceae</taxon>
        <taxon>Nitrosospira</taxon>
    </lineage>
</organism>
<feature type="domain" description="PAS" evidence="6">
    <location>
        <begin position="628"/>
        <end position="697"/>
    </location>
</feature>
<dbReference type="InterPro" id="IPR035965">
    <property type="entry name" value="PAS-like_dom_sf"/>
</dbReference>
<dbReference type="Gene3D" id="3.30.450.20">
    <property type="entry name" value="PAS domain"/>
    <property type="match status" value="3"/>
</dbReference>
<dbReference type="NCBIfam" id="TIGR00254">
    <property type="entry name" value="GGDEF"/>
    <property type="match status" value="1"/>
</dbReference>
<keyword evidence="4 5" id="KW-0472">Membrane</keyword>
<dbReference type="InterPro" id="IPR013656">
    <property type="entry name" value="PAS_4"/>
</dbReference>
<feature type="domain" description="CHASE" evidence="8">
    <location>
        <begin position="143"/>
        <end position="306"/>
    </location>
</feature>
<proteinExistence type="predicted"/>
<evidence type="ECO:0000259" key="8">
    <source>
        <dbReference type="PROSITE" id="PS50839"/>
    </source>
</evidence>
<dbReference type="SMART" id="SM00091">
    <property type="entry name" value="PAS"/>
    <property type="match status" value="3"/>
</dbReference>
<dbReference type="InterPro" id="IPR029787">
    <property type="entry name" value="Nucleotide_cyclase"/>
</dbReference>
<feature type="domain" description="PAC" evidence="7">
    <location>
        <begin position="699"/>
        <end position="751"/>
    </location>
</feature>
<dbReference type="Gene3D" id="3.20.20.450">
    <property type="entry name" value="EAL domain"/>
    <property type="match status" value="1"/>
</dbReference>
<dbReference type="InterPro" id="IPR013767">
    <property type="entry name" value="PAS_fold"/>
</dbReference>
<dbReference type="InterPro" id="IPR000700">
    <property type="entry name" value="PAS-assoc_C"/>
</dbReference>
<feature type="transmembrane region" description="Helical" evidence="5">
    <location>
        <begin position="323"/>
        <end position="345"/>
    </location>
</feature>
<name>A0ABY0TDK8_9PROT</name>
<dbReference type="SUPFAM" id="SSF55785">
    <property type="entry name" value="PYP-like sensor domain (PAS domain)"/>
    <property type="match status" value="3"/>
</dbReference>
<evidence type="ECO:0000259" key="10">
    <source>
        <dbReference type="PROSITE" id="PS50887"/>
    </source>
</evidence>
<dbReference type="PANTHER" id="PTHR44757">
    <property type="entry name" value="DIGUANYLATE CYCLASE DGCP"/>
    <property type="match status" value="1"/>
</dbReference>
<keyword evidence="3 5" id="KW-1133">Transmembrane helix</keyword>
<dbReference type="PROSITE" id="PS50887">
    <property type="entry name" value="GGDEF"/>
    <property type="match status" value="1"/>
</dbReference>
<dbReference type="Pfam" id="PF08448">
    <property type="entry name" value="PAS_4"/>
    <property type="match status" value="1"/>
</dbReference>
<evidence type="ECO:0000256" key="1">
    <source>
        <dbReference type="ARBA" id="ARBA00004370"/>
    </source>
</evidence>
<dbReference type="CDD" id="cd01948">
    <property type="entry name" value="EAL"/>
    <property type="match status" value="1"/>
</dbReference>
<sequence length="1191" mass="135177">METKISIYRNNFLFYRIPSRNIVAVLTFAVFLSLTLVSWSVVRDLQERDANNRFDGRLADVVSQIQASFSNYDQVLKGALGHLLASEFVSRDEWRKYVGTLHLGDSYPAILGIGFAKHIHPDEMATHLASMRAEGFPAYRVWPETSREEYTSIVYLEPFSGKNMRALGYDMYSHPVRRAAMSHARDSGKTTLSGKVRLVQETEADGQAGVLMYTPYYGPGKLPGTLEQRRSSLVGYVYAPFRMDDFIGAVLRVELDDLDIKIFDTQSVAQDFLLFDSNRNQPVQASVPRFRKTITMPVYGQTWTIDVASRPRFEQAINSQEPLLVLLGGILVSILTAVVSFMLAVNKEKVDAIRQANKELLSAIEDQQAVTVELSNSKLRTQRILESITDAFFTLDREWRFTYLNKEAETLLRRNRAALLGKNVCQEFKEAIDSTFDREFHRALYENASMTFEDFYSPLAKWFEVHVYPSEEGLAVYFRDITERKRSETEREKLYQEKLLLLESTGKGIYGIDLEGRCTFINSAAANMLGYPVSDLLGQHMHTLTHDRHADGSIYLAEQCAILQTLQTQRPSHADDDIFWRKDGKRLPVEFTSHPIIEDGKTTGTVVIFSDITQRKDAELARRVADARIREQASLLDKAKDAIIVRSINHRIQFWNQGAERLYGWTLEEVNDKSIENLLYDDSIAFHEAMQLVLRNDEWNGELTQRRKDGSTLITESHWTLVRNDKGQPQSILTINTDITQRKAAENEIHHLAFYDSLTQLPNRQLLLDRLQQALAASARNHNMGALLFIDLDNFKTLNDTLGHDIGDLLLRQAAPRLVSCVRESDTVARLGGDEFVIVLTGDLGLHSHEAVAQIRMVCERILAAFNEPFHLGAYEHHSTPSIGVALFNDQPTTLDELLKRADLAMYQAKASGRNTMCFFDPDMQEVVNVRVVLESDLRKGLEKSEFLLHYQPQVDSNGDVTGVEALVRWQHSRRGLLPPAEFIPHAEETGLIYPLGHWVLETACTQLSAWSARPETAQLNMAINVSPRQFRHPDFVEQVFSALDHTGANPRKLKLELTENLLVHNVEDIIAKMIILKTRGVGFALDDFGTGYSSLYYLKRLPLGWLKIDQSFIRDVLTDPHDATIVRAILVLAKSMGLSVIAEGVETNAQKNFLSQHGCDAYQGYLFSRPLTFEQFEVFYSRKDTALIES</sequence>
<evidence type="ECO:0000256" key="2">
    <source>
        <dbReference type="ARBA" id="ARBA00022692"/>
    </source>
</evidence>
<evidence type="ECO:0000313" key="12">
    <source>
        <dbReference type="Proteomes" id="UP000183471"/>
    </source>
</evidence>
<dbReference type="SMART" id="SM00267">
    <property type="entry name" value="GGDEF"/>
    <property type="match status" value="1"/>
</dbReference>
<dbReference type="Gene3D" id="3.30.450.350">
    <property type="entry name" value="CHASE domain"/>
    <property type="match status" value="1"/>
</dbReference>
<protein>
    <submittedName>
        <fullName evidence="11">PAS domain S-box-containing protein/diguanylate cyclase (GGDEF) domain-containing protein</fullName>
    </submittedName>
</protein>
<dbReference type="InterPro" id="IPR006189">
    <property type="entry name" value="CHASE_dom"/>
</dbReference>
<gene>
    <name evidence="11" type="ORF">SAMN05216402_1789</name>
</gene>
<dbReference type="InterPro" id="IPR001633">
    <property type="entry name" value="EAL_dom"/>
</dbReference>
<feature type="domain" description="PAS" evidence="6">
    <location>
        <begin position="501"/>
        <end position="569"/>
    </location>
</feature>
<dbReference type="Gene3D" id="3.30.70.270">
    <property type="match status" value="1"/>
</dbReference>